<proteinExistence type="predicted"/>
<dbReference type="SUPFAM" id="SSF55811">
    <property type="entry name" value="Nudix"/>
    <property type="match status" value="1"/>
</dbReference>
<dbReference type="EMBL" id="JBFAIH010000001">
    <property type="protein sequence ID" value="MEV0361635.1"/>
    <property type="molecule type" value="Genomic_DNA"/>
</dbReference>
<reference evidence="4 5" key="1">
    <citation type="submission" date="2024-06" db="EMBL/GenBank/DDBJ databases">
        <title>The Natural Products Discovery Center: Release of the First 8490 Sequenced Strains for Exploring Actinobacteria Biosynthetic Diversity.</title>
        <authorList>
            <person name="Kalkreuter E."/>
            <person name="Kautsar S.A."/>
            <person name="Yang D."/>
            <person name="Bader C.D."/>
            <person name="Teijaro C.N."/>
            <person name="Fluegel L."/>
            <person name="Davis C.M."/>
            <person name="Simpson J.R."/>
            <person name="Lauterbach L."/>
            <person name="Steele A.D."/>
            <person name="Gui C."/>
            <person name="Meng S."/>
            <person name="Li G."/>
            <person name="Viehrig K."/>
            <person name="Ye F."/>
            <person name="Su P."/>
            <person name="Kiefer A.F."/>
            <person name="Nichols A."/>
            <person name="Cepeda A.J."/>
            <person name="Yan W."/>
            <person name="Fan B."/>
            <person name="Jiang Y."/>
            <person name="Adhikari A."/>
            <person name="Zheng C.-J."/>
            <person name="Schuster L."/>
            <person name="Cowan T.M."/>
            <person name="Smanski M.J."/>
            <person name="Chevrette M.G."/>
            <person name="De Carvalho L.P.S."/>
            <person name="Shen B."/>
        </authorList>
    </citation>
    <scope>NUCLEOTIDE SEQUENCE [LARGE SCALE GENOMIC DNA]</scope>
    <source>
        <strain evidence="4 5">NPDC050671</strain>
    </source>
</reference>
<keyword evidence="5" id="KW-1185">Reference proteome</keyword>
<feature type="domain" description="Nudix hydrolase" evidence="3">
    <location>
        <begin position="77"/>
        <end position="213"/>
    </location>
</feature>
<dbReference type="GO" id="GO:0016787">
    <property type="term" value="F:hydrolase activity"/>
    <property type="evidence" value="ECO:0007669"/>
    <property type="project" value="UniProtKB-KW"/>
</dbReference>
<evidence type="ECO:0000256" key="1">
    <source>
        <dbReference type="ARBA" id="ARBA00001946"/>
    </source>
</evidence>
<sequence length="215" mass="24041">MPTKTIPPRFRTAPTIILAGQHRTRRGGSVLPEGRQTGEVSIKTLSSRVVYRNPWLSLREDRIEHADGSPGLYSVIDKPDFALVIPWEDGGFHLVEQYRYPVRGRSWEFPSGAFPEGVTGSPEELAAAELAEETGFTAGRLERLGRLHCANGMTGEGCHVFLATELTPGEPNREHTEQDMRQQWFPQSEVEEMLRTGVLTDGPSMAAYLLLKLRR</sequence>
<dbReference type="PANTHER" id="PTHR11839:SF18">
    <property type="entry name" value="NUDIX HYDROLASE DOMAIN-CONTAINING PROTEIN"/>
    <property type="match status" value="1"/>
</dbReference>
<dbReference type="CDD" id="cd24161">
    <property type="entry name" value="NUDIX_ADPRase_Ndx2"/>
    <property type="match status" value="1"/>
</dbReference>
<accession>A0ABV3F270</accession>
<dbReference type="RefSeq" id="WP_357972736.1">
    <property type="nucleotide sequence ID" value="NZ_JBFAIH010000001.1"/>
</dbReference>
<comment type="cofactor">
    <cofactor evidence="1">
        <name>Mg(2+)</name>
        <dbReference type="ChEBI" id="CHEBI:18420"/>
    </cofactor>
</comment>
<name>A0ABV3F270_9NOCA</name>
<evidence type="ECO:0000256" key="2">
    <source>
        <dbReference type="ARBA" id="ARBA00022801"/>
    </source>
</evidence>
<dbReference type="Gene3D" id="3.90.79.10">
    <property type="entry name" value="Nucleoside Triphosphate Pyrophosphohydrolase"/>
    <property type="match status" value="1"/>
</dbReference>
<dbReference type="EC" id="3.6.-.-" evidence="4"/>
<evidence type="ECO:0000313" key="4">
    <source>
        <dbReference type="EMBL" id="MEV0361635.1"/>
    </source>
</evidence>
<evidence type="ECO:0000259" key="3">
    <source>
        <dbReference type="PROSITE" id="PS51462"/>
    </source>
</evidence>
<organism evidence="4 5">
    <name type="scientific">Nocardia fusca</name>
    <dbReference type="NCBI Taxonomy" id="941183"/>
    <lineage>
        <taxon>Bacteria</taxon>
        <taxon>Bacillati</taxon>
        <taxon>Actinomycetota</taxon>
        <taxon>Actinomycetes</taxon>
        <taxon>Mycobacteriales</taxon>
        <taxon>Nocardiaceae</taxon>
        <taxon>Nocardia</taxon>
    </lineage>
</organism>
<keyword evidence="2 4" id="KW-0378">Hydrolase</keyword>
<dbReference type="Pfam" id="PF00293">
    <property type="entry name" value="NUDIX"/>
    <property type="match status" value="1"/>
</dbReference>
<dbReference type="PANTHER" id="PTHR11839">
    <property type="entry name" value="UDP/ADP-SUGAR PYROPHOSPHATASE"/>
    <property type="match status" value="1"/>
</dbReference>
<dbReference type="InterPro" id="IPR015797">
    <property type="entry name" value="NUDIX_hydrolase-like_dom_sf"/>
</dbReference>
<protein>
    <submittedName>
        <fullName evidence="4">NUDIX hydrolase</fullName>
        <ecNumber evidence="4">3.6.-.-</ecNumber>
    </submittedName>
</protein>
<evidence type="ECO:0000313" key="5">
    <source>
        <dbReference type="Proteomes" id="UP001551658"/>
    </source>
</evidence>
<comment type="caution">
    <text evidence="4">The sequence shown here is derived from an EMBL/GenBank/DDBJ whole genome shotgun (WGS) entry which is preliminary data.</text>
</comment>
<dbReference type="InterPro" id="IPR000086">
    <property type="entry name" value="NUDIX_hydrolase_dom"/>
</dbReference>
<dbReference type="PROSITE" id="PS51462">
    <property type="entry name" value="NUDIX"/>
    <property type="match status" value="1"/>
</dbReference>
<dbReference type="Proteomes" id="UP001551658">
    <property type="component" value="Unassembled WGS sequence"/>
</dbReference>
<gene>
    <name evidence="4" type="ORF">AB0H72_02930</name>
</gene>